<dbReference type="PANTHER" id="PTHR43825">
    <property type="entry name" value="PYRUVATE DEHYDROGENASE E1 COMPONENT"/>
    <property type="match status" value="1"/>
</dbReference>
<dbReference type="CDD" id="cd07033">
    <property type="entry name" value="TPP_PYR_DXS_TK_like"/>
    <property type="match status" value="1"/>
</dbReference>
<comment type="similarity">
    <text evidence="2">Belongs to the transketolase family.</text>
</comment>
<proteinExistence type="inferred from homology"/>
<evidence type="ECO:0000256" key="2">
    <source>
        <dbReference type="ARBA" id="ARBA00007131"/>
    </source>
</evidence>
<dbReference type="InterPro" id="IPR051157">
    <property type="entry name" value="PDH/Transketolase"/>
</dbReference>
<comment type="cofactor">
    <cofactor evidence="1">
        <name>thiamine diphosphate</name>
        <dbReference type="ChEBI" id="CHEBI:58937"/>
    </cofactor>
</comment>
<reference evidence="5 6" key="1">
    <citation type="submission" date="2019-01" db="EMBL/GenBank/DDBJ databases">
        <title>Draft genome sequence of Lactobacillus paraplantarum OSY-TC318, a Producer of the novel lantibiotic Paraplantaracin TC318.</title>
        <authorList>
            <person name="Hussein W.E."/>
            <person name="Huang E."/>
            <person name="Yousef A.E."/>
        </authorList>
    </citation>
    <scope>NUCLEOTIDE SEQUENCE [LARGE SCALE GENOMIC DNA]</scope>
    <source>
        <strain evidence="5 6">OSY-TC318</strain>
    </source>
</reference>
<evidence type="ECO:0000256" key="1">
    <source>
        <dbReference type="ARBA" id="ARBA00001964"/>
    </source>
</evidence>
<dbReference type="Pfam" id="PF02779">
    <property type="entry name" value="Transket_pyr"/>
    <property type="match status" value="1"/>
</dbReference>
<name>A0A4Q9XZI1_9LACO</name>
<dbReference type="Pfam" id="PF02780">
    <property type="entry name" value="Transketolase_C"/>
    <property type="match status" value="1"/>
</dbReference>
<dbReference type="InterPro" id="IPR033248">
    <property type="entry name" value="Transketolase_C"/>
</dbReference>
<dbReference type="AlphaFoldDB" id="A0A4Q9XZI1"/>
<accession>A0A4Q9XZI1</accession>
<keyword evidence="3" id="KW-0786">Thiamine pyrophosphate</keyword>
<sequence length="314" mass="33384">MTKSAKVGSIICEELITAAKHDHNILALTSDSRGSASLMPFASQLPDQLVEMGIAEQNSVTVGAGLAHSGKRPFVFSPAAFLTMRSIEQVKVDVTYSDTNVKLIGISGGNSYSVLGNTHHSLQDLAITRALPNLQVYMPADQWQTRGLMQYLAKSDHPAYVRIGKQALPDIYDDTNQAFRGPGKANIVVDNGNDVALVAAGETVQIAVEAANKLAKQGIHAKVVDLVSVKPLDTALLNQIADQVGLVTTIEEHTVYGGLGSAVAETLAIRGDTKIDIVGFPDEPAIAGSQAEVFEHYGIDAQNIATRVIKCLDN</sequence>
<feature type="domain" description="Transketolase-like pyrimidine-binding" evidence="4">
    <location>
        <begin position="5"/>
        <end position="170"/>
    </location>
</feature>
<evidence type="ECO:0000256" key="3">
    <source>
        <dbReference type="ARBA" id="ARBA00023052"/>
    </source>
</evidence>
<protein>
    <submittedName>
        <fullName evidence="5">Transketolase family protein</fullName>
    </submittedName>
</protein>
<dbReference type="InterPro" id="IPR029061">
    <property type="entry name" value="THDP-binding"/>
</dbReference>
<comment type="caution">
    <text evidence="5">The sequence shown here is derived from an EMBL/GenBank/DDBJ whole genome shotgun (WGS) entry which is preliminary data.</text>
</comment>
<dbReference type="EMBL" id="SEHH01000096">
    <property type="protein sequence ID" value="TBX39518.1"/>
    <property type="molecule type" value="Genomic_DNA"/>
</dbReference>
<dbReference type="SUPFAM" id="SSF52518">
    <property type="entry name" value="Thiamin diphosphate-binding fold (THDP-binding)"/>
    <property type="match status" value="1"/>
</dbReference>
<dbReference type="InterPro" id="IPR005475">
    <property type="entry name" value="Transketolase-like_Pyr-bd"/>
</dbReference>
<organism evidence="5 6">
    <name type="scientific">Lactiplantibacillus paraplantarum</name>
    <dbReference type="NCBI Taxonomy" id="60520"/>
    <lineage>
        <taxon>Bacteria</taxon>
        <taxon>Bacillati</taxon>
        <taxon>Bacillota</taxon>
        <taxon>Bacilli</taxon>
        <taxon>Lactobacillales</taxon>
        <taxon>Lactobacillaceae</taxon>
        <taxon>Lactiplantibacillus</taxon>
    </lineage>
</organism>
<gene>
    <name evidence="5" type="ORF">EUZ87_12360</name>
</gene>
<dbReference type="Gene3D" id="3.40.50.920">
    <property type="match status" value="1"/>
</dbReference>
<dbReference type="SUPFAM" id="SSF52922">
    <property type="entry name" value="TK C-terminal domain-like"/>
    <property type="match status" value="1"/>
</dbReference>
<dbReference type="PANTHER" id="PTHR43825:SF1">
    <property type="entry name" value="TRANSKETOLASE-LIKE PYRIMIDINE-BINDING DOMAIN-CONTAINING PROTEIN"/>
    <property type="match status" value="1"/>
</dbReference>
<dbReference type="FunFam" id="3.40.50.970:FF:000129">
    <property type="entry name" value="Transketolase"/>
    <property type="match status" value="1"/>
</dbReference>
<evidence type="ECO:0000259" key="4">
    <source>
        <dbReference type="SMART" id="SM00861"/>
    </source>
</evidence>
<evidence type="ECO:0000313" key="5">
    <source>
        <dbReference type="EMBL" id="TBX39518.1"/>
    </source>
</evidence>
<dbReference type="InterPro" id="IPR009014">
    <property type="entry name" value="Transketo_C/PFOR_II"/>
</dbReference>
<dbReference type="Proteomes" id="UP000292648">
    <property type="component" value="Unassembled WGS sequence"/>
</dbReference>
<dbReference type="SMART" id="SM00861">
    <property type="entry name" value="Transket_pyr"/>
    <property type="match status" value="1"/>
</dbReference>
<evidence type="ECO:0000313" key="6">
    <source>
        <dbReference type="Proteomes" id="UP000292648"/>
    </source>
</evidence>
<dbReference type="Gene3D" id="3.40.50.970">
    <property type="match status" value="1"/>
</dbReference>